<dbReference type="PANTHER" id="PTHR12215">
    <property type="entry name" value="PHOSPHOPANTETHEINE TRANSFERASE"/>
    <property type="match status" value="1"/>
</dbReference>
<protein>
    <submittedName>
        <fullName evidence="4">Tri15</fullName>
    </submittedName>
</protein>
<dbReference type="PANTHER" id="PTHR12215:SF10">
    <property type="entry name" value="L-AMINOADIPATE-SEMIALDEHYDE DEHYDROGENASE-PHOSPHOPANTETHEINYL TRANSFERASE"/>
    <property type="match status" value="1"/>
</dbReference>
<dbReference type="AlphaFoldDB" id="A0A4P8XXZ2"/>
<accession>A0A4P8XXZ2</accession>
<evidence type="ECO:0000256" key="1">
    <source>
        <dbReference type="ARBA" id="ARBA00010990"/>
    </source>
</evidence>
<feature type="domain" description="4'-phosphopantetheinyl transferase" evidence="3">
    <location>
        <begin position="120"/>
        <end position="191"/>
    </location>
</feature>
<dbReference type="InterPro" id="IPR037143">
    <property type="entry name" value="4-PPantetheinyl_Trfase_dom_sf"/>
</dbReference>
<sequence>MSTATGLRRPARYAAGVARLVDLHDPAPDSSGGTAALAVLSAAERRRADAFRDPAAALTYIRSRAAVRRLLADTLGGTAARVELVAGPGGRPLLPAHPGWSVSWSRSAGLLLVAVRYGGPVGVDVEVVRPVRRAARVLGTFYPKAPELGELDEPEAFFSAWTLLEAAVKASGRGLARGSRDVRLVRRPGARRCALGGIRGTDSPLWSGRTDRFAVAPRPGPGRHARARTAMTAVVTSGPLPPPAPEVTP</sequence>
<dbReference type="GO" id="GO:0019878">
    <property type="term" value="P:lysine biosynthetic process via aminoadipic acid"/>
    <property type="evidence" value="ECO:0007669"/>
    <property type="project" value="TreeGrafter"/>
</dbReference>
<reference evidence="4" key="1">
    <citation type="journal article" date="2019" name="ChemBioChem">
        <title>Identifying the Biosynthetic Gene Cluster for Triacsins with an N-Hydroxytriazene Moiety.</title>
        <authorList>
            <person name="Twigg F.F."/>
            <person name="Cai W."/>
            <person name="Huang W."/>
            <person name="Liu J."/>
            <person name="Sato M."/>
            <person name="Perez T.J."/>
            <person name="Geng J."/>
            <person name="Dror M.J."/>
            <person name="Montanez I."/>
            <person name="Tong T.L."/>
            <person name="Lee H."/>
            <person name="Zhang W."/>
        </authorList>
    </citation>
    <scope>NUCLEOTIDE SEQUENCE</scope>
    <source>
        <strain evidence="4">ATCC 31442</strain>
    </source>
</reference>
<organism evidence="4">
    <name type="scientific">Kitasatospora aureofaciens</name>
    <name type="common">Streptomyces aureofaciens</name>
    <dbReference type="NCBI Taxonomy" id="1894"/>
    <lineage>
        <taxon>Bacteria</taxon>
        <taxon>Bacillati</taxon>
        <taxon>Actinomycetota</taxon>
        <taxon>Actinomycetes</taxon>
        <taxon>Kitasatosporales</taxon>
        <taxon>Streptomycetaceae</taxon>
        <taxon>Kitasatospora</taxon>
    </lineage>
</organism>
<proteinExistence type="inferred from homology"/>
<name>A0A4P8XXZ2_KITAU</name>
<evidence type="ECO:0000256" key="2">
    <source>
        <dbReference type="ARBA" id="ARBA00022679"/>
    </source>
</evidence>
<dbReference type="GO" id="GO:0008897">
    <property type="term" value="F:holo-[acyl-carrier-protein] synthase activity"/>
    <property type="evidence" value="ECO:0007669"/>
    <property type="project" value="InterPro"/>
</dbReference>
<dbReference type="SUPFAM" id="SSF56214">
    <property type="entry name" value="4'-phosphopantetheinyl transferase"/>
    <property type="match status" value="2"/>
</dbReference>
<dbReference type="InterPro" id="IPR008278">
    <property type="entry name" value="4-PPantetheinyl_Trfase_dom"/>
</dbReference>
<dbReference type="InterPro" id="IPR050559">
    <property type="entry name" value="P-Pant_transferase_sf"/>
</dbReference>
<keyword evidence="2" id="KW-0808">Transferase</keyword>
<evidence type="ECO:0000313" key="4">
    <source>
        <dbReference type="EMBL" id="QCT05748.1"/>
    </source>
</evidence>
<dbReference type="Gene3D" id="3.90.470.20">
    <property type="entry name" value="4'-phosphopantetheinyl transferase domain"/>
    <property type="match status" value="1"/>
</dbReference>
<comment type="similarity">
    <text evidence="1">Belongs to the P-Pant transferase superfamily. Gsp/Sfp/HetI/AcpT family.</text>
</comment>
<dbReference type="GO" id="GO:0000287">
    <property type="term" value="F:magnesium ion binding"/>
    <property type="evidence" value="ECO:0007669"/>
    <property type="project" value="InterPro"/>
</dbReference>
<dbReference type="EMBL" id="MK932017">
    <property type="protein sequence ID" value="QCT05748.1"/>
    <property type="molecule type" value="Genomic_DNA"/>
</dbReference>
<evidence type="ECO:0000259" key="3">
    <source>
        <dbReference type="Pfam" id="PF01648"/>
    </source>
</evidence>
<dbReference type="Pfam" id="PF01648">
    <property type="entry name" value="ACPS"/>
    <property type="match status" value="1"/>
</dbReference>
<dbReference type="GO" id="GO:0005829">
    <property type="term" value="C:cytosol"/>
    <property type="evidence" value="ECO:0007669"/>
    <property type="project" value="TreeGrafter"/>
</dbReference>